<dbReference type="EMBL" id="CVRI01000064">
    <property type="protein sequence ID" value="CRL04906.1"/>
    <property type="molecule type" value="Genomic_DNA"/>
</dbReference>
<sequence>MQHYRTFIGEMTSPQSLWEESTDKSFKSSSQVKNLVDKKEKKKRKRKDDAIVEKNIFSSLIAGVSRQLVVTRLKLNRSRVVDGLSQSYGQAFWKNMMTPLNLK</sequence>
<evidence type="ECO:0000256" key="1">
    <source>
        <dbReference type="SAM" id="MobiDB-lite"/>
    </source>
</evidence>
<accession>A0A1J1IYY8</accession>
<keyword evidence="3" id="KW-1185">Reference proteome</keyword>
<feature type="region of interest" description="Disordered" evidence="1">
    <location>
        <begin position="29"/>
        <end position="48"/>
    </location>
</feature>
<gene>
    <name evidence="2" type="ORF">CLUMA_CG018348</name>
</gene>
<protein>
    <submittedName>
        <fullName evidence="2">CLUMA_CG018348, isoform A</fullName>
    </submittedName>
</protein>
<evidence type="ECO:0000313" key="2">
    <source>
        <dbReference type="EMBL" id="CRL04906.1"/>
    </source>
</evidence>
<reference evidence="2 3" key="1">
    <citation type="submission" date="2015-04" db="EMBL/GenBank/DDBJ databases">
        <authorList>
            <person name="Syromyatnikov M.Y."/>
            <person name="Popov V.N."/>
        </authorList>
    </citation>
    <scope>NUCLEOTIDE SEQUENCE [LARGE SCALE GENOMIC DNA]</scope>
</reference>
<name>A0A1J1IYY8_9DIPT</name>
<evidence type="ECO:0000313" key="3">
    <source>
        <dbReference type="Proteomes" id="UP000183832"/>
    </source>
</evidence>
<proteinExistence type="predicted"/>
<organism evidence="2 3">
    <name type="scientific">Clunio marinus</name>
    <dbReference type="NCBI Taxonomy" id="568069"/>
    <lineage>
        <taxon>Eukaryota</taxon>
        <taxon>Metazoa</taxon>
        <taxon>Ecdysozoa</taxon>
        <taxon>Arthropoda</taxon>
        <taxon>Hexapoda</taxon>
        <taxon>Insecta</taxon>
        <taxon>Pterygota</taxon>
        <taxon>Neoptera</taxon>
        <taxon>Endopterygota</taxon>
        <taxon>Diptera</taxon>
        <taxon>Nematocera</taxon>
        <taxon>Chironomoidea</taxon>
        <taxon>Chironomidae</taxon>
        <taxon>Clunio</taxon>
    </lineage>
</organism>
<dbReference type="AlphaFoldDB" id="A0A1J1IYY8"/>
<dbReference type="Proteomes" id="UP000183832">
    <property type="component" value="Unassembled WGS sequence"/>
</dbReference>